<keyword evidence="4" id="KW-1185">Reference proteome</keyword>
<dbReference type="GO" id="GO:0050380">
    <property type="term" value="F:undecaprenyl-diphosphatase activity"/>
    <property type="evidence" value="ECO:0007669"/>
    <property type="project" value="UniProtKB-EC"/>
</dbReference>
<feature type="domain" description="Phosphatidic acid phosphatase type 2/haloperoxidase" evidence="2">
    <location>
        <begin position="106"/>
        <end position="219"/>
    </location>
</feature>
<sequence length="227" mass="24883">MSFLTRYTDDRSRPTAGSALRDGFLRAILPAVVLWAAIVGVGFLIKGPLGGLPSEETVSKDAQSLRTATWDSVTMVWSHIGNTEYVIAVCVLAVGLIWWRTREWWVAIIPAIAISLQATVFVIATTIVGRPRPHVPHLDPAPPTSSYPSGHVGASTALYLTFAMLAQRIEHAVLRRVVTTVFLIIPLLVAWARLYRGMHHLTDIIVGALNGIVCALLAWAYLRRKNA</sequence>
<gene>
    <name evidence="3" type="ORF">BJ986_001052</name>
</gene>
<dbReference type="RefSeq" id="WP_179421024.1">
    <property type="nucleotide sequence ID" value="NZ_JACCAB010000001.1"/>
</dbReference>
<organism evidence="3 4">
    <name type="scientific">Pedococcus badiiscoriae</name>
    <dbReference type="NCBI Taxonomy" id="642776"/>
    <lineage>
        <taxon>Bacteria</taxon>
        <taxon>Bacillati</taxon>
        <taxon>Actinomycetota</taxon>
        <taxon>Actinomycetes</taxon>
        <taxon>Micrococcales</taxon>
        <taxon>Intrasporangiaceae</taxon>
        <taxon>Pedococcus</taxon>
    </lineage>
</organism>
<feature type="transmembrane region" description="Helical" evidence="1">
    <location>
        <begin position="148"/>
        <end position="166"/>
    </location>
</feature>
<reference evidence="3 4" key="1">
    <citation type="submission" date="2020-07" db="EMBL/GenBank/DDBJ databases">
        <title>Sequencing the genomes of 1000 actinobacteria strains.</title>
        <authorList>
            <person name="Klenk H.-P."/>
        </authorList>
    </citation>
    <scope>NUCLEOTIDE SEQUENCE [LARGE SCALE GENOMIC DNA]</scope>
    <source>
        <strain evidence="3 4">DSM 23987</strain>
    </source>
</reference>
<protein>
    <submittedName>
        <fullName evidence="3">Undecaprenyl-diphosphatase</fullName>
        <ecNumber evidence="3">3.6.1.27</ecNumber>
    </submittedName>
</protein>
<dbReference type="InterPro" id="IPR000326">
    <property type="entry name" value="PAP2/HPO"/>
</dbReference>
<evidence type="ECO:0000313" key="4">
    <source>
        <dbReference type="Proteomes" id="UP000573599"/>
    </source>
</evidence>
<dbReference type="Pfam" id="PF01569">
    <property type="entry name" value="PAP2"/>
    <property type="match status" value="1"/>
</dbReference>
<name>A0A852WJX4_9MICO</name>
<dbReference type="SMART" id="SM00014">
    <property type="entry name" value="acidPPc"/>
    <property type="match status" value="1"/>
</dbReference>
<feature type="transmembrane region" description="Helical" evidence="1">
    <location>
        <begin position="105"/>
        <end position="128"/>
    </location>
</feature>
<feature type="transmembrane region" description="Helical" evidence="1">
    <location>
        <begin position="23"/>
        <end position="45"/>
    </location>
</feature>
<feature type="transmembrane region" description="Helical" evidence="1">
    <location>
        <begin position="204"/>
        <end position="222"/>
    </location>
</feature>
<dbReference type="Proteomes" id="UP000573599">
    <property type="component" value="Unassembled WGS sequence"/>
</dbReference>
<dbReference type="PANTHER" id="PTHR14969">
    <property type="entry name" value="SPHINGOSINE-1-PHOSPHATE PHOSPHOHYDROLASE"/>
    <property type="match status" value="1"/>
</dbReference>
<evidence type="ECO:0000313" key="3">
    <source>
        <dbReference type="EMBL" id="NYG06565.1"/>
    </source>
</evidence>
<keyword evidence="1" id="KW-0472">Membrane</keyword>
<accession>A0A852WJX4</accession>
<dbReference type="CDD" id="cd03392">
    <property type="entry name" value="PAP2_like_2"/>
    <property type="match status" value="1"/>
</dbReference>
<dbReference type="Gene3D" id="1.20.144.10">
    <property type="entry name" value="Phosphatidic acid phosphatase type 2/haloperoxidase"/>
    <property type="match status" value="1"/>
</dbReference>
<dbReference type="PANTHER" id="PTHR14969:SF13">
    <property type="entry name" value="AT30094P"/>
    <property type="match status" value="1"/>
</dbReference>
<keyword evidence="3" id="KW-0378">Hydrolase</keyword>
<comment type="caution">
    <text evidence="3">The sequence shown here is derived from an EMBL/GenBank/DDBJ whole genome shotgun (WGS) entry which is preliminary data.</text>
</comment>
<evidence type="ECO:0000259" key="2">
    <source>
        <dbReference type="SMART" id="SM00014"/>
    </source>
</evidence>
<dbReference type="SUPFAM" id="SSF48317">
    <property type="entry name" value="Acid phosphatase/Vanadium-dependent haloperoxidase"/>
    <property type="match status" value="1"/>
</dbReference>
<dbReference type="AlphaFoldDB" id="A0A852WJX4"/>
<dbReference type="EC" id="3.6.1.27" evidence="3"/>
<keyword evidence="1" id="KW-1133">Transmembrane helix</keyword>
<feature type="transmembrane region" description="Helical" evidence="1">
    <location>
        <begin position="173"/>
        <end position="192"/>
    </location>
</feature>
<proteinExistence type="predicted"/>
<keyword evidence="1" id="KW-0812">Transmembrane</keyword>
<dbReference type="EMBL" id="JACCAB010000001">
    <property type="protein sequence ID" value="NYG06565.1"/>
    <property type="molecule type" value="Genomic_DNA"/>
</dbReference>
<evidence type="ECO:0000256" key="1">
    <source>
        <dbReference type="SAM" id="Phobius"/>
    </source>
</evidence>
<dbReference type="InterPro" id="IPR036938">
    <property type="entry name" value="PAP2/HPO_sf"/>
</dbReference>
<feature type="transmembrane region" description="Helical" evidence="1">
    <location>
        <begin position="76"/>
        <end position="98"/>
    </location>
</feature>